<proteinExistence type="predicted"/>
<comment type="caution">
    <text evidence="2">The sequence shown here is derived from an EMBL/GenBank/DDBJ whole genome shotgun (WGS) entry which is preliminary data.</text>
</comment>
<accession>A0A8J5TAG9</accession>
<feature type="region of interest" description="Disordered" evidence="1">
    <location>
        <begin position="71"/>
        <end position="96"/>
    </location>
</feature>
<reference evidence="2" key="2">
    <citation type="submission" date="2021-02" db="EMBL/GenBank/DDBJ databases">
        <authorList>
            <person name="Kimball J.A."/>
            <person name="Haas M.W."/>
            <person name="Macchietto M."/>
            <person name="Kono T."/>
            <person name="Duquette J."/>
            <person name="Shao M."/>
        </authorList>
    </citation>
    <scope>NUCLEOTIDE SEQUENCE</scope>
    <source>
        <tissue evidence="2">Fresh leaf tissue</tissue>
    </source>
</reference>
<keyword evidence="3" id="KW-1185">Reference proteome</keyword>
<protein>
    <submittedName>
        <fullName evidence="2">Uncharacterized protein</fullName>
    </submittedName>
</protein>
<evidence type="ECO:0000256" key="1">
    <source>
        <dbReference type="SAM" id="MobiDB-lite"/>
    </source>
</evidence>
<name>A0A8J5TAG9_ZIZPA</name>
<evidence type="ECO:0000313" key="2">
    <source>
        <dbReference type="EMBL" id="KAG8081427.1"/>
    </source>
</evidence>
<evidence type="ECO:0000313" key="3">
    <source>
        <dbReference type="Proteomes" id="UP000729402"/>
    </source>
</evidence>
<dbReference type="Proteomes" id="UP000729402">
    <property type="component" value="Unassembled WGS sequence"/>
</dbReference>
<reference evidence="2" key="1">
    <citation type="journal article" date="2021" name="bioRxiv">
        <title>Whole Genome Assembly and Annotation of Northern Wild Rice, Zizania palustris L., Supports a Whole Genome Duplication in the Zizania Genus.</title>
        <authorList>
            <person name="Haas M."/>
            <person name="Kono T."/>
            <person name="Macchietto M."/>
            <person name="Millas R."/>
            <person name="McGilp L."/>
            <person name="Shao M."/>
            <person name="Duquette J."/>
            <person name="Hirsch C.N."/>
            <person name="Kimball J."/>
        </authorList>
    </citation>
    <scope>NUCLEOTIDE SEQUENCE</scope>
    <source>
        <tissue evidence="2">Fresh leaf tissue</tissue>
    </source>
</reference>
<dbReference type="AlphaFoldDB" id="A0A8J5TAG9"/>
<dbReference type="EMBL" id="JAAALK010000282">
    <property type="protein sequence ID" value="KAG8081427.1"/>
    <property type="molecule type" value="Genomic_DNA"/>
</dbReference>
<sequence>MVGPGNPIVKCHSLKARASAPGGLQRSMESVPQHITYAVARTPTVGRMTQVDGGHHIARYGLGRFDVGRIRAGGRRPGDDEHRQRLAQAPEHGMRS</sequence>
<gene>
    <name evidence="2" type="ORF">GUJ93_ZPchr0007g3886</name>
</gene>
<organism evidence="2 3">
    <name type="scientific">Zizania palustris</name>
    <name type="common">Northern wild rice</name>
    <dbReference type="NCBI Taxonomy" id="103762"/>
    <lineage>
        <taxon>Eukaryota</taxon>
        <taxon>Viridiplantae</taxon>
        <taxon>Streptophyta</taxon>
        <taxon>Embryophyta</taxon>
        <taxon>Tracheophyta</taxon>
        <taxon>Spermatophyta</taxon>
        <taxon>Magnoliopsida</taxon>
        <taxon>Liliopsida</taxon>
        <taxon>Poales</taxon>
        <taxon>Poaceae</taxon>
        <taxon>BOP clade</taxon>
        <taxon>Oryzoideae</taxon>
        <taxon>Oryzeae</taxon>
        <taxon>Zizaniinae</taxon>
        <taxon>Zizania</taxon>
    </lineage>
</organism>